<evidence type="ECO:0000313" key="5">
    <source>
        <dbReference type="Proteomes" id="UP000273675"/>
    </source>
</evidence>
<feature type="domain" description="Ancillary SecYEG translocon subunit/Cell division coordinator CpoB TPR" evidence="3">
    <location>
        <begin position="22"/>
        <end position="134"/>
    </location>
</feature>
<proteinExistence type="predicted"/>
<feature type="region of interest" description="Disordered" evidence="1">
    <location>
        <begin position="220"/>
        <end position="253"/>
    </location>
</feature>
<dbReference type="Proteomes" id="UP000273675">
    <property type="component" value="Unassembled WGS sequence"/>
</dbReference>
<dbReference type="InterPro" id="IPR018704">
    <property type="entry name" value="SecYEG/CpoB_TPR"/>
</dbReference>
<evidence type="ECO:0000313" key="4">
    <source>
        <dbReference type="EMBL" id="RKQ95559.1"/>
    </source>
</evidence>
<dbReference type="EMBL" id="RBIM01000006">
    <property type="protein sequence ID" value="RKQ95559.1"/>
    <property type="molecule type" value="Genomic_DNA"/>
</dbReference>
<feature type="transmembrane region" description="Helical" evidence="2">
    <location>
        <begin position="24"/>
        <end position="45"/>
    </location>
</feature>
<dbReference type="Pfam" id="PF09976">
    <property type="entry name" value="TPR_21"/>
    <property type="match status" value="1"/>
</dbReference>
<dbReference type="InterPro" id="IPR011990">
    <property type="entry name" value="TPR-like_helical_dom_sf"/>
</dbReference>
<feature type="compositionally biased region" description="Acidic residues" evidence="1">
    <location>
        <begin position="239"/>
        <end position="253"/>
    </location>
</feature>
<evidence type="ECO:0000259" key="3">
    <source>
        <dbReference type="Pfam" id="PF09976"/>
    </source>
</evidence>
<name>A0A495D450_9PROT</name>
<dbReference type="AlphaFoldDB" id="A0A495D450"/>
<gene>
    <name evidence="4" type="ORF">C7435_2662</name>
</gene>
<accession>A0A495D450</accession>
<comment type="caution">
    <text evidence="4">The sequence shown here is derived from an EMBL/GenBank/DDBJ whole genome shotgun (WGS) entry which is preliminary data.</text>
</comment>
<evidence type="ECO:0000256" key="2">
    <source>
        <dbReference type="SAM" id="Phobius"/>
    </source>
</evidence>
<dbReference type="SUPFAM" id="SSF48452">
    <property type="entry name" value="TPR-like"/>
    <property type="match status" value="1"/>
</dbReference>
<dbReference type="RefSeq" id="WP_075189637.1">
    <property type="nucleotide sequence ID" value="NZ_RBIM01000006.1"/>
</dbReference>
<evidence type="ECO:0000256" key="1">
    <source>
        <dbReference type="SAM" id="MobiDB-lite"/>
    </source>
</evidence>
<reference evidence="4 5" key="1">
    <citation type="submission" date="2018-10" db="EMBL/GenBank/DDBJ databases">
        <title>Genomic Encyclopedia of Type Strains, Phase IV (KMG-IV): sequencing the most valuable type-strain genomes for metagenomic binning, comparative biology and taxonomic classification.</title>
        <authorList>
            <person name="Goeker M."/>
        </authorList>
    </citation>
    <scope>NUCLEOTIDE SEQUENCE [LARGE SCALE GENOMIC DNA]</scope>
    <source>
        <strain evidence="4 5">DSM 4734</strain>
    </source>
</reference>
<sequence>MVDIFEEVDEELRRDKYQDLLRQWGPWVLGGAVAIILGTVAWQGFDAWQTSKRETASDAFIAAMNDVEAGRLGLAAAGLETVAAEGTPGYVSLALMQRGNLALEQGDNAAAARFFDQAAAQASDPLLRDMAEIRSVWASWDSLSFSDIDLRLSVLIGGDSPFRHLARETIAAAALRADEIERARTQYQFLSFASDAPSGVQRRAQEALALIAQRNALAGEPVDASAAEEAPAIAPETATETEETTDAGDSGDD</sequence>
<keyword evidence="2" id="KW-0812">Transmembrane</keyword>
<protein>
    <recommendedName>
        <fullName evidence="3">Ancillary SecYEG translocon subunit/Cell division coordinator CpoB TPR domain-containing protein</fullName>
    </recommendedName>
</protein>
<keyword evidence="2" id="KW-0472">Membrane</keyword>
<keyword evidence="2" id="KW-1133">Transmembrane helix</keyword>
<organism evidence="4 5">
    <name type="scientific">Maricaulis maris</name>
    <dbReference type="NCBI Taxonomy" id="74318"/>
    <lineage>
        <taxon>Bacteria</taxon>
        <taxon>Pseudomonadati</taxon>
        <taxon>Pseudomonadota</taxon>
        <taxon>Alphaproteobacteria</taxon>
        <taxon>Maricaulales</taxon>
        <taxon>Maricaulaceae</taxon>
        <taxon>Maricaulis</taxon>
    </lineage>
</organism>
<feature type="compositionally biased region" description="Low complexity" evidence="1">
    <location>
        <begin position="223"/>
        <end position="238"/>
    </location>
</feature>